<comment type="caution">
    <text evidence="10">The sequence shown here is derived from an EMBL/GenBank/DDBJ whole genome shotgun (WGS) entry which is preliminary data.</text>
</comment>
<evidence type="ECO:0000313" key="10">
    <source>
        <dbReference type="EMBL" id="KAJ1929387.1"/>
    </source>
</evidence>
<keyword evidence="4 7" id="KW-0472">Membrane</keyword>
<evidence type="ECO:0000313" key="11">
    <source>
        <dbReference type="Proteomes" id="UP001150569"/>
    </source>
</evidence>
<dbReference type="InterPro" id="IPR010619">
    <property type="entry name" value="ThrE-like_N"/>
</dbReference>
<feature type="transmembrane region" description="Helical" evidence="7">
    <location>
        <begin position="473"/>
        <end position="492"/>
    </location>
</feature>
<accession>A0A9W8ALH7</accession>
<evidence type="ECO:0000256" key="1">
    <source>
        <dbReference type="ARBA" id="ARBA00004141"/>
    </source>
</evidence>
<dbReference type="Proteomes" id="UP001150569">
    <property type="component" value="Unassembled WGS sequence"/>
</dbReference>
<feature type="compositionally biased region" description="Basic and acidic residues" evidence="6">
    <location>
        <begin position="220"/>
        <end position="233"/>
    </location>
</feature>
<keyword evidence="2 7" id="KW-0812">Transmembrane</keyword>
<name>A0A9W8ALH7_9FUNG</name>
<feature type="region of interest" description="Disordered" evidence="6">
    <location>
        <begin position="1"/>
        <end position="249"/>
    </location>
</feature>
<feature type="transmembrane region" description="Helical" evidence="7">
    <location>
        <begin position="498"/>
        <end position="522"/>
    </location>
</feature>
<comment type="subcellular location">
    <subcellularLocation>
        <location evidence="1">Membrane</location>
        <topology evidence="1">Multi-pass membrane protein</topology>
    </subcellularLocation>
</comment>
<evidence type="ECO:0000256" key="4">
    <source>
        <dbReference type="ARBA" id="ARBA00023136"/>
    </source>
</evidence>
<evidence type="ECO:0000256" key="3">
    <source>
        <dbReference type="ARBA" id="ARBA00022989"/>
    </source>
</evidence>
<gene>
    <name evidence="10" type="primary">PRM10_1</name>
    <name evidence="10" type="ORF">IWQ60_001190</name>
</gene>
<dbReference type="Pfam" id="PF06738">
    <property type="entry name" value="ThrE"/>
    <property type="match status" value="1"/>
</dbReference>
<feature type="transmembrane region" description="Helical" evidence="7">
    <location>
        <begin position="653"/>
        <end position="675"/>
    </location>
</feature>
<feature type="domain" description="Threonine/serine exporter-like N-terminal" evidence="8">
    <location>
        <begin position="317"/>
        <end position="554"/>
    </location>
</feature>
<dbReference type="InterPro" id="IPR024528">
    <property type="entry name" value="ThrE_2"/>
</dbReference>
<dbReference type="EMBL" id="JANBPT010000036">
    <property type="protein sequence ID" value="KAJ1929387.1"/>
    <property type="molecule type" value="Genomic_DNA"/>
</dbReference>
<dbReference type="AlphaFoldDB" id="A0A9W8ALH7"/>
<dbReference type="GO" id="GO:0016020">
    <property type="term" value="C:membrane"/>
    <property type="evidence" value="ECO:0007669"/>
    <property type="project" value="UniProtKB-SubCell"/>
</dbReference>
<feature type="compositionally biased region" description="Low complexity" evidence="6">
    <location>
        <begin position="101"/>
        <end position="111"/>
    </location>
</feature>
<feature type="domain" description="Threonine/Serine exporter ThrE" evidence="9">
    <location>
        <begin position="579"/>
        <end position="704"/>
    </location>
</feature>
<keyword evidence="3 7" id="KW-1133">Transmembrane helix</keyword>
<sequence length="719" mass="77958">MTGKDGPAPTDPKPTSEGLRRNESSANLGPRHQRPTRISLPPVPRAFHIASAPTSPTFLPHESGEEDGPGATLRDATDDDDEGLYLGWQSRRSSPDRDGATTRANTLANTRVGQLQPDDTVPVPHIRINQWTPDEEAERRDEIRPLPNATATPPKKVEIDSSALPADSVAVSMEDDKHEKEASKLVRRATATHRKSVTSSSGGGVLSSLLHLYNQPPATYKEKASRRSRDQQRGRNKKPSPQTMRQVQSSATLSGYLLGSPMLFHGSAGHSPPCTPDSVRSSVSADGTAINSYFGLSTDEQHRIKENIRHILMQHEVMILVARALLMFGSPSHRLESNMKLLSDRLVVDCSVANLPGLLLMAFNDPDTHTSETHMIRVPIGGYHMSRLRRTNQLIRALMARDLTVAVAIDELTDMIERPVGLPWYVTIANYTVVSFTAAPLLFGGSWVDAGVSAALGFVVGAMSLVADRLNAYANVFEVSAAVLCGLIASVLSRHVCYWGVVLSGMVNLLPGLTLTLSVTELASRNVISGSVRLFYALIVAFLIGFGLTLGTNIYTSSGRGIPSSSYTCQPISQYYWFLLFPITSLSFNLYLRANIRDYPSMLLISAAGFTANHFASQYFDASYLSPAIASFVIATLSNVYSRVFHQMAINNILAGILLLVPGSLGVKGSLALLGNDSSQAYQFALQMVIISLSVSVGLFASSLMVYPLGKKHNVLLTI</sequence>
<reference evidence="10" key="1">
    <citation type="submission" date="2022-07" db="EMBL/GenBank/DDBJ databases">
        <title>Phylogenomic reconstructions and comparative analyses of Kickxellomycotina fungi.</title>
        <authorList>
            <person name="Reynolds N.K."/>
            <person name="Stajich J.E."/>
            <person name="Barry K."/>
            <person name="Grigoriev I.V."/>
            <person name="Crous P."/>
            <person name="Smith M.E."/>
        </authorList>
    </citation>
    <scope>NUCLEOTIDE SEQUENCE</scope>
    <source>
        <strain evidence="10">RSA 861</strain>
    </source>
</reference>
<organism evidence="10 11">
    <name type="scientific">Tieghemiomyces parasiticus</name>
    <dbReference type="NCBI Taxonomy" id="78921"/>
    <lineage>
        <taxon>Eukaryota</taxon>
        <taxon>Fungi</taxon>
        <taxon>Fungi incertae sedis</taxon>
        <taxon>Zoopagomycota</taxon>
        <taxon>Kickxellomycotina</taxon>
        <taxon>Dimargaritomycetes</taxon>
        <taxon>Dimargaritales</taxon>
        <taxon>Dimargaritaceae</taxon>
        <taxon>Tieghemiomyces</taxon>
    </lineage>
</organism>
<evidence type="ECO:0000259" key="9">
    <source>
        <dbReference type="Pfam" id="PF12821"/>
    </source>
</evidence>
<dbReference type="Pfam" id="PF12821">
    <property type="entry name" value="ThrE_2"/>
    <property type="match status" value="1"/>
</dbReference>
<keyword evidence="11" id="KW-1185">Reference proteome</keyword>
<feature type="transmembrane region" description="Helical" evidence="7">
    <location>
        <begin position="622"/>
        <end position="641"/>
    </location>
</feature>
<proteinExistence type="inferred from homology"/>
<dbReference type="PANTHER" id="PTHR31082:SF4">
    <property type="entry name" value="PHEROMONE-REGULATED MEMBRANE PROTEIN 10"/>
    <property type="match status" value="1"/>
</dbReference>
<evidence type="ECO:0000259" key="8">
    <source>
        <dbReference type="Pfam" id="PF06738"/>
    </source>
</evidence>
<dbReference type="GO" id="GO:0022857">
    <property type="term" value="F:transmembrane transporter activity"/>
    <property type="evidence" value="ECO:0007669"/>
    <property type="project" value="InterPro"/>
</dbReference>
<protein>
    <submittedName>
        <fullName evidence="10">Pheromone-regulated protein prm10</fullName>
    </submittedName>
</protein>
<evidence type="ECO:0000256" key="2">
    <source>
        <dbReference type="ARBA" id="ARBA00022692"/>
    </source>
</evidence>
<dbReference type="OrthoDB" id="413008at2759"/>
<feature type="transmembrane region" description="Helical" evidence="7">
    <location>
        <begin position="599"/>
        <end position="616"/>
    </location>
</feature>
<feature type="transmembrane region" description="Helical" evidence="7">
    <location>
        <begin position="575"/>
        <end position="592"/>
    </location>
</feature>
<dbReference type="InterPro" id="IPR051361">
    <property type="entry name" value="ThrE/Ser_Exporter"/>
</dbReference>
<evidence type="ECO:0000256" key="5">
    <source>
        <dbReference type="ARBA" id="ARBA00034125"/>
    </source>
</evidence>
<feature type="transmembrane region" description="Helical" evidence="7">
    <location>
        <begin position="534"/>
        <end position="555"/>
    </location>
</feature>
<feature type="compositionally biased region" description="Basic residues" evidence="6">
    <location>
        <begin position="185"/>
        <end position="196"/>
    </location>
</feature>
<feature type="compositionally biased region" description="Basic and acidic residues" evidence="6">
    <location>
        <begin position="174"/>
        <end position="184"/>
    </location>
</feature>
<dbReference type="PANTHER" id="PTHR31082">
    <property type="entry name" value="PHEROMONE-REGULATED MEMBRANE PROTEIN 10"/>
    <property type="match status" value="1"/>
</dbReference>
<feature type="transmembrane region" description="Helical" evidence="7">
    <location>
        <begin position="447"/>
        <end position="466"/>
    </location>
</feature>
<comment type="similarity">
    <text evidence="5">Belongs to the ThrE exporter (TC 2.A.79) family.</text>
</comment>
<evidence type="ECO:0000256" key="6">
    <source>
        <dbReference type="SAM" id="MobiDB-lite"/>
    </source>
</evidence>
<evidence type="ECO:0000256" key="7">
    <source>
        <dbReference type="SAM" id="Phobius"/>
    </source>
</evidence>
<feature type="compositionally biased region" description="Polar residues" evidence="6">
    <location>
        <begin position="239"/>
        <end position="249"/>
    </location>
</feature>
<feature type="transmembrane region" description="Helical" evidence="7">
    <location>
        <begin position="681"/>
        <end position="707"/>
    </location>
</feature>